<dbReference type="PROSITE" id="PS50005">
    <property type="entry name" value="TPR"/>
    <property type="match status" value="1"/>
</dbReference>
<accession>A0A3D9KZG2</accession>
<gene>
    <name evidence="2" type="ORF">C7460_121107</name>
</gene>
<name>A0A3D9KZG2_MARFU</name>
<feature type="repeat" description="TPR" evidence="1">
    <location>
        <begin position="150"/>
        <end position="183"/>
    </location>
</feature>
<keyword evidence="1" id="KW-0802">TPR repeat</keyword>
<dbReference type="PROSITE" id="PS51257">
    <property type="entry name" value="PROKAR_LIPOPROTEIN"/>
    <property type="match status" value="1"/>
</dbReference>
<evidence type="ECO:0000313" key="2">
    <source>
        <dbReference type="EMBL" id="RED94420.1"/>
    </source>
</evidence>
<dbReference type="RefSeq" id="WP_115869651.1">
    <property type="nucleotide sequence ID" value="NZ_QREG01000021.1"/>
</dbReference>
<evidence type="ECO:0000313" key="3">
    <source>
        <dbReference type="Proteomes" id="UP000256779"/>
    </source>
</evidence>
<keyword evidence="3" id="KW-1185">Reference proteome</keyword>
<comment type="caution">
    <text evidence="2">The sequence shown here is derived from an EMBL/GenBank/DDBJ whole genome shotgun (WGS) entry which is preliminary data.</text>
</comment>
<proteinExistence type="predicted"/>
<dbReference type="Proteomes" id="UP000256779">
    <property type="component" value="Unassembled WGS sequence"/>
</dbReference>
<protein>
    <recommendedName>
        <fullName evidence="4">Tetratricopeptide repeat protein</fullName>
    </recommendedName>
</protein>
<dbReference type="InterPro" id="IPR019734">
    <property type="entry name" value="TPR_rpt"/>
</dbReference>
<sequence>MRLVYFVLGWVILVSCDQNSYPVQKAGKPVTAYLNELQTSGQPEAGGGVEAIRQKVWLAQKAHWPNDCRPDIEHVLNHTELTYELLISALDCYATRSYWHEMLTILEKWEEGHVLNSTLTPYKIKALAQMGESGRAGELLWQYLNREKSTKAYEFGAEVYLGLGDTVRSMYAFQQLVSLNPAHPSLVSTYVPLLVSQGFPQKALNLMDHTKLTDEQLMFKARALYQMGEVSDAHKVLASLSGTEAWSQRVTWYQQQNQYDSAVYYTDQLIQMDSSKEHLHKKAQLLELRGWLNSAYALYQTILEKQPTDSIALDRARIVGRKIAYLRSLKEAEATRPFLEIKPKKSINE</sequence>
<dbReference type="Gene3D" id="1.25.40.10">
    <property type="entry name" value="Tetratricopeptide repeat domain"/>
    <property type="match status" value="2"/>
</dbReference>
<dbReference type="EMBL" id="QREG01000021">
    <property type="protein sequence ID" value="RED94420.1"/>
    <property type="molecule type" value="Genomic_DNA"/>
</dbReference>
<evidence type="ECO:0000256" key="1">
    <source>
        <dbReference type="PROSITE-ProRule" id="PRU00339"/>
    </source>
</evidence>
<evidence type="ECO:0008006" key="4">
    <source>
        <dbReference type="Google" id="ProtNLM"/>
    </source>
</evidence>
<reference evidence="2 3" key="1">
    <citation type="submission" date="2018-07" db="EMBL/GenBank/DDBJ databases">
        <title>Genomic Encyclopedia of Type Strains, Phase IV (KMG-IV): sequencing the most valuable type-strain genomes for metagenomic binning, comparative biology and taxonomic classification.</title>
        <authorList>
            <person name="Goeker M."/>
        </authorList>
    </citation>
    <scope>NUCLEOTIDE SEQUENCE [LARGE SCALE GENOMIC DNA]</scope>
    <source>
        <strain evidence="2 3">DSM 4134</strain>
    </source>
</reference>
<dbReference type="InterPro" id="IPR011990">
    <property type="entry name" value="TPR-like_helical_dom_sf"/>
</dbReference>
<dbReference type="SUPFAM" id="SSF48452">
    <property type="entry name" value="TPR-like"/>
    <property type="match status" value="2"/>
</dbReference>
<dbReference type="AlphaFoldDB" id="A0A3D9KZG2"/>
<organism evidence="2 3">
    <name type="scientific">Marinoscillum furvescens DSM 4134</name>
    <dbReference type="NCBI Taxonomy" id="1122208"/>
    <lineage>
        <taxon>Bacteria</taxon>
        <taxon>Pseudomonadati</taxon>
        <taxon>Bacteroidota</taxon>
        <taxon>Cytophagia</taxon>
        <taxon>Cytophagales</taxon>
        <taxon>Reichenbachiellaceae</taxon>
        <taxon>Marinoscillum</taxon>
    </lineage>
</organism>